<feature type="binding site" evidence="6">
    <location>
        <position position="241"/>
    </location>
    <ligand>
        <name>S-adenosyl-L-methionine</name>
        <dbReference type="ChEBI" id="CHEBI:59789"/>
    </ligand>
</feature>
<dbReference type="GO" id="GO:0005840">
    <property type="term" value="C:ribosome"/>
    <property type="evidence" value="ECO:0007669"/>
    <property type="project" value="UniProtKB-KW"/>
</dbReference>
<proteinExistence type="inferred from homology"/>
<dbReference type="HAMAP" id="MF_00735">
    <property type="entry name" value="Methyltr_PrmA"/>
    <property type="match status" value="1"/>
</dbReference>
<dbReference type="CDD" id="cd02440">
    <property type="entry name" value="AdoMet_MTases"/>
    <property type="match status" value="1"/>
</dbReference>
<dbReference type="InterPro" id="IPR029063">
    <property type="entry name" value="SAM-dependent_MTases_sf"/>
</dbReference>
<evidence type="ECO:0000256" key="2">
    <source>
        <dbReference type="ARBA" id="ARBA00022490"/>
    </source>
</evidence>
<keyword evidence="7" id="KW-0689">Ribosomal protein</keyword>
<comment type="caution">
    <text evidence="7">The sequence shown here is derived from an EMBL/GenBank/DDBJ whole genome shotgun (WGS) entry which is preliminary data.</text>
</comment>
<dbReference type="PANTHER" id="PTHR43648:SF1">
    <property type="entry name" value="ELECTRON TRANSFER FLAVOPROTEIN BETA SUBUNIT LYSINE METHYLTRANSFERASE"/>
    <property type="match status" value="1"/>
</dbReference>
<feature type="binding site" evidence="6">
    <location>
        <position position="153"/>
    </location>
    <ligand>
        <name>S-adenosyl-L-methionine</name>
        <dbReference type="ChEBI" id="CHEBI:59789"/>
    </ligand>
</feature>
<evidence type="ECO:0000256" key="1">
    <source>
        <dbReference type="ARBA" id="ARBA00009741"/>
    </source>
</evidence>
<dbReference type="InterPro" id="IPR004498">
    <property type="entry name" value="Ribosomal_PrmA_MeTrfase"/>
</dbReference>
<dbReference type="PIRSF" id="PIRSF000401">
    <property type="entry name" value="RPL11_MTase"/>
    <property type="match status" value="1"/>
</dbReference>
<name>A0A8J6QX49_9BACT</name>
<dbReference type="Proteomes" id="UP000632828">
    <property type="component" value="Unassembled WGS sequence"/>
</dbReference>
<keyword evidence="5 6" id="KW-0949">S-adenosyl-L-methionine</keyword>
<dbReference type="GO" id="GO:0008276">
    <property type="term" value="F:protein methyltransferase activity"/>
    <property type="evidence" value="ECO:0007669"/>
    <property type="project" value="UniProtKB-UniRule"/>
</dbReference>
<evidence type="ECO:0000256" key="4">
    <source>
        <dbReference type="ARBA" id="ARBA00022679"/>
    </source>
</evidence>
<keyword evidence="7" id="KW-0687">Ribonucleoprotein</keyword>
<keyword evidence="3 6" id="KW-0489">Methyltransferase</keyword>
<feature type="binding site" evidence="6">
    <location>
        <position position="199"/>
    </location>
    <ligand>
        <name>S-adenosyl-L-methionine</name>
        <dbReference type="ChEBI" id="CHEBI:59789"/>
    </ligand>
</feature>
<feature type="binding site" evidence="6">
    <location>
        <position position="177"/>
    </location>
    <ligand>
        <name>S-adenosyl-L-methionine</name>
        <dbReference type="ChEBI" id="CHEBI:59789"/>
    </ligand>
</feature>
<dbReference type="PANTHER" id="PTHR43648">
    <property type="entry name" value="ELECTRON TRANSFER FLAVOPROTEIN BETA SUBUNIT LYSINE METHYLTRANSFERASE"/>
    <property type="match status" value="1"/>
</dbReference>
<evidence type="ECO:0000256" key="5">
    <source>
        <dbReference type="ARBA" id="ARBA00022691"/>
    </source>
</evidence>
<dbReference type="Gene3D" id="3.40.50.150">
    <property type="entry name" value="Vaccinia Virus protein VP39"/>
    <property type="match status" value="1"/>
</dbReference>
<evidence type="ECO:0000313" key="8">
    <source>
        <dbReference type="Proteomes" id="UP000632828"/>
    </source>
</evidence>
<dbReference type="SUPFAM" id="SSF53335">
    <property type="entry name" value="S-adenosyl-L-methionine-dependent methyltransferases"/>
    <property type="match status" value="1"/>
</dbReference>
<keyword evidence="8" id="KW-1185">Reference proteome</keyword>
<dbReference type="GO" id="GO:0005737">
    <property type="term" value="C:cytoplasm"/>
    <property type="evidence" value="ECO:0007669"/>
    <property type="project" value="UniProtKB-SubCell"/>
</dbReference>
<keyword evidence="2 6" id="KW-0963">Cytoplasm</keyword>
<dbReference type="Pfam" id="PF06325">
    <property type="entry name" value="PrmA"/>
    <property type="match status" value="1"/>
</dbReference>
<gene>
    <name evidence="6 7" type="primary">prmA</name>
    <name evidence="7" type="ORF">ICT70_07615</name>
</gene>
<accession>A0A8J6QX49</accession>
<dbReference type="GO" id="GO:0032259">
    <property type="term" value="P:methylation"/>
    <property type="evidence" value="ECO:0007669"/>
    <property type="project" value="UniProtKB-KW"/>
</dbReference>
<dbReference type="EC" id="2.1.1.-" evidence="6"/>
<dbReference type="NCBIfam" id="TIGR00406">
    <property type="entry name" value="prmA"/>
    <property type="match status" value="1"/>
</dbReference>
<evidence type="ECO:0000256" key="6">
    <source>
        <dbReference type="HAMAP-Rule" id="MF_00735"/>
    </source>
</evidence>
<comment type="subcellular location">
    <subcellularLocation>
        <location evidence="6">Cytoplasm</location>
    </subcellularLocation>
</comment>
<evidence type="ECO:0000256" key="3">
    <source>
        <dbReference type="ARBA" id="ARBA00022603"/>
    </source>
</evidence>
<comment type="function">
    <text evidence="6">Methylates ribosomal protein L11.</text>
</comment>
<reference evidence="7" key="1">
    <citation type="submission" date="2020-09" db="EMBL/GenBank/DDBJ databases">
        <title>Pelobacter alkaliphilus sp. nov., a novel anaerobic arsenate-reducing bacterium from terrestrial mud volcano.</title>
        <authorList>
            <person name="Khomyakova M.A."/>
            <person name="Merkel A.Y."/>
            <person name="Slobodkin A.I."/>
        </authorList>
    </citation>
    <scope>NUCLEOTIDE SEQUENCE</scope>
    <source>
        <strain evidence="7">M08fum</strain>
    </source>
</reference>
<comment type="similarity">
    <text evidence="1 6">Belongs to the methyltransferase superfamily. PrmA family.</text>
</comment>
<evidence type="ECO:0000313" key="7">
    <source>
        <dbReference type="EMBL" id="MBD1400536.1"/>
    </source>
</evidence>
<dbReference type="AlphaFoldDB" id="A0A8J6QX49"/>
<comment type="catalytic activity">
    <reaction evidence="6">
        <text>L-lysyl-[protein] + 3 S-adenosyl-L-methionine = N(6),N(6),N(6)-trimethyl-L-lysyl-[protein] + 3 S-adenosyl-L-homocysteine + 3 H(+)</text>
        <dbReference type="Rhea" id="RHEA:54192"/>
        <dbReference type="Rhea" id="RHEA-COMP:9752"/>
        <dbReference type="Rhea" id="RHEA-COMP:13826"/>
        <dbReference type="ChEBI" id="CHEBI:15378"/>
        <dbReference type="ChEBI" id="CHEBI:29969"/>
        <dbReference type="ChEBI" id="CHEBI:57856"/>
        <dbReference type="ChEBI" id="CHEBI:59789"/>
        <dbReference type="ChEBI" id="CHEBI:61961"/>
    </reaction>
</comment>
<organism evidence="7 8">
    <name type="scientific">Pelovirga terrestris</name>
    <dbReference type="NCBI Taxonomy" id="2771352"/>
    <lineage>
        <taxon>Bacteria</taxon>
        <taxon>Pseudomonadati</taxon>
        <taxon>Thermodesulfobacteriota</taxon>
        <taxon>Desulfuromonadia</taxon>
        <taxon>Geobacterales</taxon>
        <taxon>Geobacteraceae</taxon>
        <taxon>Pelovirga</taxon>
    </lineage>
</organism>
<dbReference type="EMBL" id="JACWUN010000007">
    <property type="protein sequence ID" value="MBD1400536.1"/>
    <property type="molecule type" value="Genomic_DNA"/>
</dbReference>
<dbReference type="RefSeq" id="WP_191155150.1">
    <property type="nucleotide sequence ID" value="NZ_JACWUN010000007.1"/>
</dbReference>
<protein>
    <recommendedName>
        <fullName evidence="6">Ribosomal protein L11 methyltransferase</fullName>
        <shortName evidence="6">L11 Mtase</shortName>
        <ecNumber evidence="6">2.1.1.-</ecNumber>
    </recommendedName>
</protein>
<sequence>MKENYLSIDVKLKGVLVEVACAVLMEQQCCGILIEDRQLDTFEVPDNPLDLDKDYTLTAYFALEVPAALLLQQLWSAFAALPVFTPGTLSLTASQSLPQVDWAQSWKQHFTGFQVGNRLIVHPSWEAPYVEKNQVAIEIDPGMAFGTGTHATTRLCLDAIAEQLEGHQRPLRLLDVGTGSGILAIGAAALGCDRVVATDIDPVACEVARENVVRNNLTGRITVTSDPLEKIDGHYDLVVANILAEENIRLKKALLQHVRPGGWLILSGILKEKESLVTAAFTGTELNVLPPRYREDWVCLVYQRQQVV</sequence>
<dbReference type="InterPro" id="IPR050078">
    <property type="entry name" value="Ribosomal_L11_MeTrfase_PrmA"/>
</dbReference>
<keyword evidence="4 6" id="KW-0808">Transferase</keyword>